<evidence type="ECO:0000313" key="3">
    <source>
        <dbReference type="Proteomes" id="UP000654075"/>
    </source>
</evidence>
<evidence type="ECO:0000313" key="2">
    <source>
        <dbReference type="EMBL" id="CAE8597253.1"/>
    </source>
</evidence>
<feature type="non-terminal residue" evidence="2">
    <location>
        <position position="1"/>
    </location>
</feature>
<feature type="compositionally biased region" description="Low complexity" evidence="1">
    <location>
        <begin position="10"/>
        <end position="30"/>
    </location>
</feature>
<proteinExistence type="predicted"/>
<dbReference type="Proteomes" id="UP000654075">
    <property type="component" value="Unassembled WGS sequence"/>
</dbReference>
<feature type="region of interest" description="Disordered" evidence="1">
    <location>
        <begin position="1"/>
        <end position="42"/>
    </location>
</feature>
<feature type="non-terminal residue" evidence="2">
    <location>
        <position position="60"/>
    </location>
</feature>
<reference evidence="2" key="1">
    <citation type="submission" date="2021-02" db="EMBL/GenBank/DDBJ databases">
        <authorList>
            <person name="Dougan E. K."/>
            <person name="Rhodes N."/>
            <person name="Thang M."/>
            <person name="Chan C."/>
        </authorList>
    </citation>
    <scope>NUCLEOTIDE SEQUENCE</scope>
</reference>
<accession>A0A813E9T7</accession>
<protein>
    <submittedName>
        <fullName evidence="2">Uncharacterized protein</fullName>
    </submittedName>
</protein>
<sequence>ENSNSREHSNSNNSNTSSNNDHNNTSNSMSGSPGKQGTSSLPCDLELQLKAWKKDFEVRK</sequence>
<dbReference type="EMBL" id="CAJNNV010009327">
    <property type="protein sequence ID" value="CAE8597253.1"/>
    <property type="molecule type" value="Genomic_DNA"/>
</dbReference>
<name>A0A813E9T7_POLGL</name>
<evidence type="ECO:0000256" key="1">
    <source>
        <dbReference type="SAM" id="MobiDB-lite"/>
    </source>
</evidence>
<feature type="compositionally biased region" description="Polar residues" evidence="1">
    <location>
        <begin position="31"/>
        <end position="41"/>
    </location>
</feature>
<comment type="caution">
    <text evidence="2">The sequence shown here is derived from an EMBL/GenBank/DDBJ whole genome shotgun (WGS) entry which is preliminary data.</text>
</comment>
<keyword evidence="3" id="KW-1185">Reference proteome</keyword>
<dbReference type="AlphaFoldDB" id="A0A813E9T7"/>
<organism evidence="2 3">
    <name type="scientific">Polarella glacialis</name>
    <name type="common">Dinoflagellate</name>
    <dbReference type="NCBI Taxonomy" id="89957"/>
    <lineage>
        <taxon>Eukaryota</taxon>
        <taxon>Sar</taxon>
        <taxon>Alveolata</taxon>
        <taxon>Dinophyceae</taxon>
        <taxon>Suessiales</taxon>
        <taxon>Suessiaceae</taxon>
        <taxon>Polarella</taxon>
    </lineage>
</organism>
<gene>
    <name evidence="2" type="ORF">PGLA1383_LOCUS15703</name>
</gene>